<dbReference type="GO" id="GO:0016491">
    <property type="term" value="F:oxidoreductase activity"/>
    <property type="evidence" value="ECO:0007669"/>
    <property type="project" value="UniProtKB-KW"/>
</dbReference>
<evidence type="ECO:0000256" key="1">
    <source>
        <dbReference type="ARBA" id="ARBA00022630"/>
    </source>
</evidence>
<dbReference type="PANTHER" id="PTHR48105">
    <property type="entry name" value="THIOREDOXIN REDUCTASE 1-RELATED-RELATED"/>
    <property type="match status" value="1"/>
</dbReference>
<gene>
    <name evidence="4" type="ordered locus">Hoch_0453</name>
</gene>
<organism evidence="4 5">
    <name type="scientific">Haliangium ochraceum (strain DSM 14365 / JCM 11303 / SMP-2)</name>
    <dbReference type="NCBI Taxonomy" id="502025"/>
    <lineage>
        <taxon>Bacteria</taxon>
        <taxon>Pseudomonadati</taxon>
        <taxon>Myxococcota</taxon>
        <taxon>Polyangia</taxon>
        <taxon>Haliangiales</taxon>
        <taxon>Kofleriaceae</taxon>
        <taxon>Haliangium</taxon>
    </lineage>
</organism>
<dbReference type="SUPFAM" id="SSF51905">
    <property type="entry name" value="FAD/NAD(P)-binding domain"/>
    <property type="match status" value="2"/>
</dbReference>
<protein>
    <submittedName>
        <fullName evidence="4">FAD-dependent pyridine nucleotide-disulphide oxidoreductase</fullName>
    </submittedName>
</protein>
<dbReference type="HOGENOM" id="CLU_635990_0_0_7"/>
<evidence type="ECO:0000313" key="4">
    <source>
        <dbReference type="EMBL" id="ACY13094.1"/>
    </source>
</evidence>
<proteinExistence type="predicted"/>
<sequence length="445" mass="47481">MTSILLIAGGVMLVVVSHSAWVRFRREHGERAKDVWEDVAALGDDLVPASIHPNIDPDICIGSAACVNACPEKDVIGLVHGRAQLINPLACVGHGACAAACPVDAINLVFGTAKRGVELPVVDETFQTNQEGVYVVGELGGMGLIRNAIKQGREVGEYIAASERRGGGEVLDALVIGAGPAGISATLSLMNENMRVLLLEREEFGGTIVHYPRAKVVMTGVLEIPRYGKVRKRTMRKEDLVGLWEDIRANTDLPVQTGELVESLQQDAQGSWVAASTSGSYRAANVVLALGRRGSPRKLEVPGEELGKVYYRLIEPEMFRDKHVLVVGGGNAAAECALALSGDVGDNPHGGRCASISISYRRAEFARLRGQVREQLEAAIAGKRIHALLSTNVTAVSDLEVTLERDDGTTFSVYNDAVIIQVGGTPPTQLLNTFGVATETKYGEA</sequence>
<dbReference type="KEGG" id="hoh:Hoch_0453"/>
<feature type="domain" description="4Fe-4S ferredoxin-type" evidence="3">
    <location>
        <begin position="51"/>
        <end position="81"/>
    </location>
</feature>
<dbReference type="STRING" id="502025.Hoch_0453"/>
<keyword evidence="1" id="KW-0285">Flavoprotein</keyword>
<dbReference type="eggNOG" id="COG0492">
    <property type="taxonomic scope" value="Bacteria"/>
</dbReference>
<dbReference type="Pfam" id="PF13237">
    <property type="entry name" value="Fer4_10"/>
    <property type="match status" value="1"/>
</dbReference>
<evidence type="ECO:0000313" key="5">
    <source>
        <dbReference type="Proteomes" id="UP000001880"/>
    </source>
</evidence>
<dbReference type="InterPro" id="IPR036188">
    <property type="entry name" value="FAD/NAD-bd_sf"/>
</dbReference>
<dbReference type="Gene3D" id="3.50.50.60">
    <property type="entry name" value="FAD/NAD(P)-binding domain"/>
    <property type="match status" value="2"/>
</dbReference>
<dbReference type="Gene3D" id="3.30.70.20">
    <property type="match status" value="1"/>
</dbReference>
<dbReference type="InterPro" id="IPR017896">
    <property type="entry name" value="4Fe4S_Fe-S-bd"/>
</dbReference>
<dbReference type="Proteomes" id="UP000001880">
    <property type="component" value="Chromosome"/>
</dbReference>
<evidence type="ECO:0000259" key="3">
    <source>
        <dbReference type="PROSITE" id="PS51379"/>
    </source>
</evidence>
<dbReference type="Pfam" id="PF13738">
    <property type="entry name" value="Pyr_redox_3"/>
    <property type="match status" value="1"/>
</dbReference>
<dbReference type="InterPro" id="IPR050097">
    <property type="entry name" value="Ferredoxin-NADP_redctase_2"/>
</dbReference>
<dbReference type="RefSeq" id="WP_012825721.1">
    <property type="nucleotide sequence ID" value="NC_013440.1"/>
</dbReference>
<dbReference type="eggNOG" id="COG1145">
    <property type="taxonomic scope" value="Bacteria"/>
</dbReference>
<dbReference type="SUPFAM" id="SSF54862">
    <property type="entry name" value="4Fe-4S ferredoxins"/>
    <property type="match status" value="1"/>
</dbReference>
<evidence type="ECO:0000256" key="2">
    <source>
        <dbReference type="ARBA" id="ARBA00023002"/>
    </source>
</evidence>
<feature type="domain" description="4Fe-4S ferredoxin-type" evidence="3">
    <location>
        <begin position="82"/>
        <end position="111"/>
    </location>
</feature>
<name>D0LK60_HALO1</name>
<dbReference type="PRINTS" id="PR00469">
    <property type="entry name" value="PNDRDTASEII"/>
</dbReference>
<reference evidence="4 5" key="1">
    <citation type="journal article" date="2010" name="Stand. Genomic Sci.">
        <title>Complete genome sequence of Haliangium ochraceum type strain (SMP-2).</title>
        <authorList>
            <consortium name="US DOE Joint Genome Institute (JGI-PGF)"/>
            <person name="Ivanova N."/>
            <person name="Daum C."/>
            <person name="Lang E."/>
            <person name="Abt B."/>
            <person name="Kopitz M."/>
            <person name="Saunders E."/>
            <person name="Lapidus A."/>
            <person name="Lucas S."/>
            <person name="Glavina Del Rio T."/>
            <person name="Nolan M."/>
            <person name="Tice H."/>
            <person name="Copeland A."/>
            <person name="Cheng J.F."/>
            <person name="Chen F."/>
            <person name="Bruce D."/>
            <person name="Goodwin L."/>
            <person name="Pitluck S."/>
            <person name="Mavromatis K."/>
            <person name="Pati A."/>
            <person name="Mikhailova N."/>
            <person name="Chen A."/>
            <person name="Palaniappan K."/>
            <person name="Land M."/>
            <person name="Hauser L."/>
            <person name="Chang Y.J."/>
            <person name="Jeffries C.D."/>
            <person name="Detter J.C."/>
            <person name="Brettin T."/>
            <person name="Rohde M."/>
            <person name="Goker M."/>
            <person name="Bristow J."/>
            <person name="Markowitz V."/>
            <person name="Eisen J.A."/>
            <person name="Hugenholtz P."/>
            <person name="Kyrpides N.C."/>
            <person name="Klenk H.P."/>
        </authorList>
    </citation>
    <scope>NUCLEOTIDE SEQUENCE [LARGE SCALE GENOMIC DNA]</scope>
    <source>
        <strain evidence="5">DSM 14365 / CIP 107738 / JCM 11303 / AJ 13395 / SMP-2</strain>
    </source>
</reference>
<keyword evidence="2" id="KW-0560">Oxidoreductase</keyword>
<accession>D0LK60</accession>
<dbReference type="PROSITE" id="PS51379">
    <property type="entry name" value="4FE4S_FER_2"/>
    <property type="match status" value="2"/>
</dbReference>
<dbReference type="PRINTS" id="PR00368">
    <property type="entry name" value="FADPNR"/>
</dbReference>
<dbReference type="EMBL" id="CP001804">
    <property type="protein sequence ID" value="ACY13094.1"/>
    <property type="molecule type" value="Genomic_DNA"/>
</dbReference>
<dbReference type="AlphaFoldDB" id="D0LK60"/>
<keyword evidence="5" id="KW-1185">Reference proteome</keyword>